<gene>
    <name evidence="2" type="ORF">SI7747_03003448</name>
</gene>
<dbReference type="Proteomes" id="UP001189122">
    <property type="component" value="Unassembled WGS sequence"/>
</dbReference>
<sequence length="224" mass="24407">MGLHPLRGGKQSPAPPPPPGGVGRRRHRRGIRDGRHRPARGGSHRLQAPPTRDDAAIGAVEGVAPRVALPWGPVELNVTLSLDFAVFNPNRASFDHAAGKAALFYRGKRVGTRLTVEADRFAADPLALVRDVLTGHLDVDSSTRIPGRVTFLGFIHHHVVILTDCHVTISFPPWPSPGSNASRKRSSRRLSLSPLYVVRRPLRCSLSPYLLNVTRANTNCFASK</sequence>
<organism evidence="2">
    <name type="scientific">Spirodela intermedia</name>
    <name type="common">Intermediate duckweed</name>
    <dbReference type="NCBI Taxonomy" id="51605"/>
    <lineage>
        <taxon>Eukaryota</taxon>
        <taxon>Viridiplantae</taxon>
        <taxon>Streptophyta</taxon>
        <taxon>Embryophyta</taxon>
        <taxon>Tracheophyta</taxon>
        <taxon>Spermatophyta</taxon>
        <taxon>Magnoliopsida</taxon>
        <taxon>Liliopsida</taxon>
        <taxon>Araceae</taxon>
        <taxon>Lemnoideae</taxon>
        <taxon>Spirodela</taxon>
    </lineage>
</organism>
<evidence type="ECO:0000313" key="2">
    <source>
        <dbReference type="EMBL" id="CAA2617279.1"/>
    </source>
</evidence>
<dbReference type="EMBL" id="CACRZD030000003">
    <property type="protein sequence ID" value="CAA6656977.1"/>
    <property type="molecule type" value="Genomic_DNA"/>
</dbReference>
<reference evidence="2 3" key="1">
    <citation type="submission" date="2019-12" db="EMBL/GenBank/DDBJ databases">
        <authorList>
            <person name="Scholz U."/>
            <person name="Mascher M."/>
            <person name="Fiebig A."/>
        </authorList>
    </citation>
    <scope>NUCLEOTIDE SEQUENCE</scope>
</reference>
<keyword evidence="3" id="KW-1185">Reference proteome</keyword>
<protein>
    <submittedName>
        <fullName evidence="2">Uncharacterized protein</fullName>
    </submittedName>
</protein>
<dbReference type="EMBL" id="LR743590">
    <property type="protein sequence ID" value="CAA2617279.1"/>
    <property type="molecule type" value="Genomic_DNA"/>
</dbReference>
<proteinExistence type="predicted"/>
<name>A0A7I8IHJ4_SPIIN</name>
<feature type="region of interest" description="Disordered" evidence="1">
    <location>
        <begin position="1"/>
        <end position="53"/>
    </location>
</feature>
<dbReference type="AlphaFoldDB" id="A0A7I8IHJ4"/>
<accession>A0A7I8IHJ4</accession>
<evidence type="ECO:0000256" key="1">
    <source>
        <dbReference type="SAM" id="MobiDB-lite"/>
    </source>
</evidence>
<feature type="compositionally biased region" description="Basic residues" evidence="1">
    <location>
        <begin position="23"/>
        <end position="43"/>
    </location>
</feature>
<evidence type="ECO:0000313" key="3">
    <source>
        <dbReference type="Proteomes" id="UP001189122"/>
    </source>
</evidence>